<feature type="domain" description="Nudix hydrolase" evidence="3">
    <location>
        <begin position="4"/>
        <end position="134"/>
    </location>
</feature>
<dbReference type="GO" id="GO:0016787">
    <property type="term" value="F:hydrolase activity"/>
    <property type="evidence" value="ECO:0007669"/>
    <property type="project" value="UniProtKB-KW"/>
</dbReference>
<evidence type="ECO:0000259" key="3">
    <source>
        <dbReference type="PROSITE" id="PS51462"/>
    </source>
</evidence>
<dbReference type="InterPro" id="IPR015797">
    <property type="entry name" value="NUDIX_hydrolase-like_dom_sf"/>
</dbReference>
<keyword evidence="2" id="KW-0378">Hydrolase</keyword>
<dbReference type="Pfam" id="PF00293">
    <property type="entry name" value="NUDIX"/>
    <property type="match status" value="1"/>
</dbReference>
<dbReference type="Proteomes" id="UP000287910">
    <property type="component" value="Unassembled WGS sequence"/>
</dbReference>
<comment type="cofactor">
    <cofactor evidence="1">
        <name>Mg(2+)</name>
        <dbReference type="ChEBI" id="CHEBI:18420"/>
    </cofactor>
</comment>
<comment type="caution">
    <text evidence="4">The sequence shown here is derived from an EMBL/GenBank/DDBJ whole genome shotgun (WGS) entry which is preliminary data.</text>
</comment>
<organism evidence="4 5">
    <name type="scientific">Lysinibacillus antri</name>
    <dbReference type="NCBI Taxonomy" id="2498145"/>
    <lineage>
        <taxon>Bacteria</taxon>
        <taxon>Bacillati</taxon>
        <taxon>Bacillota</taxon>
        <taxon>Bacilli</taxon>
        <taxon>Bacillales</taxon>
        <taxon>Bacillaceae</taxon>
        <taxon>Lysinibacillus</taxon>
    </lineage>
</organism>
<dbReference type="SUPFAM" id="SSF55811">
    <property type="entry name" value="Nudix"/>
    <property type="match status" value="1"/>
</dbReference>
<dbReference type="RefSeq" id="WP_126659863.1">
    <property type="nucleotide sequence ID" value="NZ_RYYR01000021.1"/>
</dbReference>
<dbReference type="PANTHER" id="PTHR43046">
    <property type="entry name" value="GDP-MANNOSE MANNOSYL HYDROLASE"/>
    <property type="match status" value="1"/>
</dbReference>
<dbReference type="EMBL" id="RYYR01000021">
    <property type="protein sequence ID" value="RUL50348.1"/>
    <property type="molecule type" value="Genomic_DNA"/>
</dbReference>
<keyword evidence="5" id="KW-1185">Reference proteome</keyword>
<dbReference type="PROSITE" id="PS51462">
    <property type="entry name" value="NUDIX"/>
    <property type="match status" value="1"/>
</dbReference>
<dbReference type="InterPro" id="IPR000086">
    <property type="entry name" value="NUDIX_hydrolase_dom"/>
</dbReference>
<sequence length="154" mass="17669">MKEIFHHIVRGVLIEDNKVLLVQSKGYLNTFLPGGQIELGESAKDALGREFEEELGITCTVGDFLGVVEHKWAHNGVIHFEVNQVFEIKESELQKDVKPISAESHLEFSWCNVNELSDKNLQPYPFRELIKNHLNGSKDIWWESTLKTDESSFE</sequence>
<reference evidence="4 5" key="1">
    <citation type="submission" date="2018-12" db="EMBL/GenBank/DDBJ databases">
        <title>Lysinibacillus antri sp. nov., isolated from a cave soil.</title>
        <authorList>
            <person name="Narsing Rao M.P."/>
            <person name="Zhang H."/>
            <person name="Dong Z.-Y."/>
            <person name="Niu X.-K."/>
            <person name="Zhang K."/>
            <person name="Fang B.-Z."/>
            <person name="Kang Y.-Q."/>
            <person name="Xiao M."/>
            <person name="Li W.-J."/>
        </authorList>
    </citation>
    <scope>NUCLEOTIDE SEQUENCE [LARGE SCALE GENOMIC DNA]</scope>
    <source>
        <strain evidence="4 5">SYSU K30002</strain>
    </source>
</reference>
<protein>
    <submittedName>
        <fullName evidence="4">NUDIX domain-containing protein</fullName>
    </submittedName>
</protein>
<name>A0A432LA80_9BACI</name>
<dbReference type="PROSITE" id="PS00893">
    <property type="entry name" value="NUDIX_BOX"/>
    <property type="match status" value="1"/>
</dbReference>
<gene>
    <name evidence="4" type="ORF">EK386_14315</name>
</gene>
<accession>A0A432LA80</accession>
<dbReference type="PANTHER" id="PTHR43046:SF14">
    <property type="entry name" value="MUTT_NUDIX FAMILY PROTEIN"/>
    <property type="match status" value="1"/>
</dbReference>
<proteinExistence type="predicted"/>
<evidence type="ECO:0000256" key="1">
    <source>
        <dbReference type="ARBA" id="ARBA00001946"/>
    </source>
</evidence>
<dbReference type="AlphaFoldDB" id="A0A432LA80"/>
<dbReference type="InterPro" id="IPR020084">
    <property type="entry name" value="NUDIX_hydrolase_CS"/>
</dbReference>
<evidence type="ECO:0000313" key="5">
    <source>
        <dbReference type="Proteomes" id="UP000287910"/>
    </source>
</evidence>
<evidence type="ECO:0000256" key="2">
    <source>
        <dbReference type="ARBA" id="ARBA00022801"/>
    </source>
</evidence>
<dbReference type="Gene3D" id="3.90.79.10">
    <property type="entry name" value="Nucleoside Triphosphate Pyrophosphohydrolase"/>
    <property type="match status" value="1"/>
</dbReference>
<evidence type="ECO:0000313" key="4">
    <source>
        <dbReference type="EMBL" id="RUL50348.1"/>
    </source>
</evidence>